<dbReference type="Proteomes" id="UP000250163">
    <property type="component" value="Chromosome MORIYA"/>
</dbReference>
<keyword evidence="3" id="KW-1185">Reference proteome</keyword>
<dbReference type="AlphaFoldDB" id="A0A330LL90"/>
<keyword evidence="1" id="KW-1133">Transmembrane helix</keyword>
<feature type="transmembrane region" description="Helical" evidence="1">
    <location>
        <begin position="134"/>
        <end position="152"/>
    </location>
</feature>
<dbReference type="KEGG" id="mya:MORIYA_1359"/>
<feature type="transmembrane region" description="Helical" evidence="1">
    <location>
        <begin position="6"/>
        <end position="26"/>
    </location>
</feature>
<evidence type="ECO:0000313" key="3">
    <source>
        <dbReference type="Proteomes" id="UP000250163"/>
    </source>
</evidence>
<protein>
    <submittedName>
        <fullName evidence="2">Uncharacterized protein</fullName>
    </submittedName>
</protein>
<keyword evidence="1" id="KW-0812">Transmembrane</keyword>
<evidence type="ECO:0000256" key="1">
    <source>
        <dbReference type="SAM" id="Phobius"/>
    </source>
</evidence>
<accession>A0A330LL90</accession>
<dbReference type="RefSeq" id="WP_232011537.1">
    <property type="nucleotide sequence ID" value="NZ_LS483250.1"/>
</dbReference>
<feature type="transmembrane region" description="Helical" evidence="1">
    <location>
        <begin position="167"/>
        <end position="188"/>
    </location>
</feature>
<name>A0A330LL90_9GAMM</name>
<reference evidence="3" key="1">
    <citation type="submission" date="2018-05" db="EMBL/GenBank/DDBJ databases">
        <authorList>
            <person name="Cea G.-C."/>
            <person name="William W."/>
        </authorList>
    </citation>
    <scope>NUCLEOTIDE SEQUENCE [LARGE SCALE GENOMIC DNA]</scope>
    <source>
        <strain evidence="3">DB21MT 5</strain>
    </source>
</reference>
<evidence type="ECO:0000313" key="2">
    <source>
        <dbReference type="EMBL" id="SQD77837.1"/>
    </source>
</evidence>
<proteinExistence type="predicted"/>
<organism evidence="2 3">
    <name type="scientific">Moritella yayanosii</name>
    <dbReference type="NCBI Taxonomy" id="69539"/>
    <lineage>
        <taxon>Bacteria</taxon>
        <taxon>Pseudomonadati</taxon>
        <taxon>Pseudomonadota</taxon>
        <taxon>Gammaproteobacteria</taxon>
        <taxon>Alteromonadales</taxon>
        <taxon>Moritellaceae</taxon>
        <taxon>Moritella</taxon>
    </lineage>
</organism>
<keyword evidence="1" id="KW-0472">Membrane</keyword>
<sequence>MLNEFLSNYPLLAGVLAFVLACIPPFKFAHSIIMSKSVLRTQALDLVFKSYGDTSNLSHRLVIEQMFQSNFNLKLDYETITLLLALPNPTETLDLYSKSKRYLVSNNQILEFETKFKCGNRRKLERVLRPSRNIILYGIFGTIAGTAGLYVLKNFNMDEFFTINDSIFNGVIWSFLLIIAIISAKLALMSLTDKTNIRDAEKLEAKFQRKISKKVNWYY</sequence>
<dbReference type="EMBL" id="LS483250">
    <property type="protein sequence ID" value="SQD77837.1"/>
    <property type="molecule type" value="Genomic_DNA"/>
</dbReference>
<gene>
    <name evidence="2" type="ORF">MORIYA_1359</name>
</gene>